<dbReference type="InterPro" id="IPR050556">
    <property type="entry name" value="Type_II_TA_system_RNase"/>
</dbReference>
<evidence type="ECO:0000256" key="5">
    <source>
        <dbReference type="ARBA" id="ARBA00022801"/>
    </source>
</evidence>
<dbReference type="RefSeq" id="WP_096574576.1">
    <property type="nucleotide sequence ID" value="NZ_CAWNJS010000001.1"/>
</dbReference>
<dbReference type="Gene3D" id="3.40.50.1010">
    <property type="entry name" value="5'-nuclease"/>
    <property type="match status" value="1"/>
</dbReference>
<gene>
    <name evidence="9" type="ORF">NIES37_14810</name>
</gene>
<dbReference type="InterPro" id="IPR002716">
    <property type="entry name" value="PIN_dom"/>
</dbReference>
<dbReference type="CDD" id="cd09881">
    <property type="entry name" value="PIN_VapC4-5_FitB-like"/>
    <property type="match status" value="1"/>
</dbReference>
<evidence type="ECO:0000256" key="1">
    <source>
        <dbReference type="ARBA" id="ARBA00001946"/>
    </source>
</evidence>
<dbReference type="PANTHER" id="PTHR33653:SF1">
    <property type="entry name" value="RIBONUCLEASE VAPC2"/>
    <property type="match status" value="1"/>
</dbReference>
<dbReference type="GO" id="GO:0004518">
    <property type="term" value="F:nuclease activity"/>
    <property type="evidence" value="ECO:0007669"/>
    <property type="project" value="UniProtKB-KW"/>
</dbReference>
<keyword evidence="3" id="KW-0540">Nuclease</keyword>
<proteinExistence type="inferred from homology"/>
<reference evidence="9 10" key="1">
    <citation type="submission" date="2017-06" db="EMBL/GenBank/DDBJ databases">
        <title>Genome sequencing of cyanobaciteial culture collection at National Institute for Environmental Studies (NIES).</title>
        <authorList>
            <person name="Hirose Y."/>
            <person name="Shimura Y."/>
            <person name="Fujisawa T."/>
            <person name="Nakamura Y."/>
            <person name="Kawachi M."/>
        </authorList>
    </citation>
    <scope>NUCLEOTIDE SEQUENCE [LARGE SCALE GENOMIC DNA]</scope>
    <source>
        <strain evidence="9 10">NIES-37</strain>
    </source>
</reference>
<dbReference type="Pfam" id="PF01850">
    <property type="entry name" value="PIN"/>
    <property type="match status" value="1"/>
</dbReference>
<feature type="domain" description="PIN" evidence="8">
    <location>
        <begin position="2"/>
        <end position="131"/>
    </location>
</feature>
<dbReference type="SUPFAM" id="SSF88723">
    <property type="entry name" value="PIN domain-like"/>
    <property type="match status" value="1"/>
</dbReference>
<evidence type="ECO:0000256" key="6">
    <source>
        <dbReference type="ARBA" id="ARBA00022842"/>
    </source>
</evidence>
<evidence type="ECO:0000313" key="10">
    <source>
        <dbReference type="Proteomes" id="UP000218785"/>
    </source>
</evidence>
<dbReference type="EMBL" id="AP018248">
    <property type="protein sequence ID" value="BAY97539.1"/>
    <property type="molecule type" value="Genomic_DNA"/>
</dbReference>
<evidence type="ECO:0000256" key="4">
    <source>
        <dbReference type="ARBA" id="ARBA00022723"/>
    </source>
</evidence>
<evidence type="ECO:0000256" key="2">
    <source>
        <dbReference type="ARBA" id="ARBA00022649"/>
    </source>
</evidence>
<protein>
    <recommendedName>
        <fullName evidence="8">PIN domain-containing protein</fullName>
    </recommendedName>
</protein>
<dbReference type="Proteomes" id="UP000218785">
    <property type="component" value="Chromosome"/>
</dbReference>
<evidence type="ECO:0000259" key="8">
    <source>
        <dbReference type="Pfam" id="PF01850"/>
    </source>
</evidence>
<comment type="similarity">
    <text evidence="7">Belongs to the PINc/VapC protein family.</text>
</comment>
<keyword evidence="10" id="KW-1185">Reference proteome</keyword>
<name>A0A1Z4MVN0_9CYAN</name>
<evidence type="ECO:0000256" key="3">
    <source>
        <dbReference type="ARBA" id="ARBA00022722"/>
    </source>
</evidence>
<keyword evidence="4" id="KW-0479">Metal-binding</keyword>
<evidence type="ECO:0000256" key="7">
    <source>
        <dbReference type="ARBA" id="ARBA00038093"/>
    </source>
</evidence>
<dbReference type="AlphaFoldDB" id="A0A1Z4MVN0"/>
<comment type="cofactor">
    <cofactor evidence="1">
        <name>Mg(2+)</name>
        <dbReference type="ChEBI" id="CHEBI:18420"/>
    </cofactor>
</comment>
<dbReference type="GO" id="GO:0016787">
    <property type="term" value="F:hydrolase activity"/>
    <property type="evidence" value="ECO:0007669"/>
    <property type="project" value="UniProtKB-KW"/>
</dbReference>
<dbReference type="KEGG" id="ttq:NIES37_14810"/>
<accession>A0A1Z4MVN0</accession>
<evidence type="ECO:0000313" key="9">
    <source>
        <dbReference type="EMBL" id="BAY97539.1"/>
    </source>
</evidence>
<keyword evidence="5" id="KW-0378">Hydrolase</keyword>
<keyword evidence="6" id="KW-0460">Magnesium</keyword>
<dbReference type="PANTHER" id="PTHR33653">
    <property type="entry name" value="RIBONUCLEASE VAPC2"/>
    <property type="match status" value="1"/>
</dbReference>
<sequence>MYLLDTSIVSNYLDKRRNIPQLTERILSTDPELIFISIITVEEIIQGALATVQRVRQKPSVTDAYRYFSELFSALHYFQILPYTIEAETIYQSLSPKTKRIGTQDCRIAAIACSKGYILVTANVADFEKIGNLQIEDWTQ</sequence>
<dbReference type="InterPro" id="IPR029060">
    <property type="entry name" value="PIN-like_dom_sf"/>
</dbReference>
<keyword evidence="2" id="KW-1277">Toxin-antitoxin system</keyword>
<organism evidence="9 10">
    <name type="scientific">Tolypothrix tenuis PCC 7101</name>
    <dbReference type="NCBI Taxonomy" id="231146"/>
    <lineage>
        <taxon>Bacteria</taxon>
        <taxon>Bacillati</taxon>
        <taxon>Cyanobacteriota</taxon>
        <taxon>Cyanophyceae</taxon>
        <taxon>Nostocales</taxon>
        <taxon>Tolypothrichaceae</taxon>
        <taxon>Tolypothrix</taxon>
    </lineage>
</organism>
<dbReference type="GO" id="GO:0046872">
    <property type="term" value="F:metal ion binding"/>
    <property type="evidence" value="ECO:0007669"/>
    <property type="project" value="UniProtKB-KW"/>
</dbReference>